<keyword evidence="2" id="KW-1185">Reference proteome</keyword>
<protein>
    <submittedName>
        <fullName evidence="1">Uncharacterized protein</fullName>
    </submittedName>
</protein>
<sequence length="81" mass="9162">MQDGYQNQKFWFANLDVCCSSKMINENKLFSKKNRPPPPPPPPPPPWTPPCLDFVKINTYASWDKQSLQVGLAVIVRNSSG</sequence>
<dbReference type="Proteomes" id="UP000238479">
    <property type="component" value="Chromosome 5"/>
</dbReference>
<organism evidence="1 2">
    <name type="scientific">Rosa chinensis</name>
    <name type="common">China rose</name>
    <dbReference type="NCBI Taxonomy" id="74649"/>
    <lineage>
        <taxon>Eukaryota</taxon>
        <taxon>Viridiplantae</taxon>
        <taxon>Streptophyta</taxon>
        <taxon>Embryophyta</taxon>
        <taxon>Tracheophyta</taxon>
        <taxon>Spermatophyta</taxon>
        <taxon>Magnoliopsida</taxon>
        <taxon>eudicotyledons</taxon>
        <taxon>Gunneridae</taxon>
        <taxon>Pentapetalae</taxon>
        <taxon>rosids</taxon>
        <taxon>fabids</taxon>
        <taxon>Rosales</taxon>
        <taxon>Rosaceae</taxon>
        <taxon>Rosoideae</taxon>
        <taxon>Rosoideae incertae sedis</taxon>
        <taxon>Rosa</taxon>
    </lineage>
</organism>
<evidence type="ECO:0000313" key="1">
    <source>
        <dbReference type="EMBL" id="PRQ34584.1"/>
    </source>
</evidence>
<reference evidence="1 2" key="1">
    <citation type="journal article" date="2018" name="Nat. Genet.">
        <title>The Rosa genome provides new insights in the design of modern roses.</title>
        <authorList>
            <person name="Bendahmane M."/>
        </authorList>
    </citation>
    <scope>NUCLEOTIDE SEQUENCE [LARGE SCALE GENOMIC DNA]</scope>
    <source>
        <strain evidence="2">cv. Old Blush</strain>
    </source>
</reference>
<evidence type="ECO:0000313" key="2">
    <source>
        <dbReference type="Proteomes" id="UP000238479"/>
    </source>
</evidence>
<proteinExistence type="predicted"/>
<dbReference type="AlphaFoldDB" id="A0A2P6QK75"/>
<gene>
    <name evidence="1" type="ORF">RchiOBHm_Chr5g0070651</name>
</gene>
<dbReference type="EMBL" id="PDCK01000043">
    <property type="protein sequence ID" value="PRQ34584.1"/>
    <property type="molecule type" value="Genomic_DNA"/>
</dbReference>
<name>A0A2P6QK75_ROSCH</name>
<dbReference type="Gramene" id="PRQ34584">
    <property type="protein sequence ID" value="PRQ34584"/>
    <property type="gene ID" value="RchiOBHm_Chr5g0070651"/>
</dbReference>
<accession>A0A2P6QK75</accession>
<comment type="caution">
    <text evidence="1">The sequence shown here is derived from an EMBL/GenBank/DDBJ whole genome shotgun (WGS) entry which is preliminary data.</text>
</comment>